<proteinExistence type="predicted"/>
<dbReference type="RefSeq" id="WP_107284297.1">
    <property type="nucleotide sequence ID" value="NZ_PYMC01000012.1"/>
</dbReference>
<dbReference type="InterPro" id="IPR001296">
    <property type="entry name" value="Glyco_trans_1"/>
</dbReference>
<organism evidence="2 3">
    <name type="scientific">Photobacterium lipolyticum</name>
    <dbReference type="NCBI Taxonomy" id="266810"/>
    <lineage>
        <taxon>Bacteria</taxon>
        <taxon>Pseudomonadati</taxon>
        <taxon>Pseudomonadota</taxon>
        <taxon>Gammaproteobacteria</taxon>
        <taxon>Vibrionales</taxon>
        <taxon>Vibrionaceae</taxon>
        <taxon>Photobacterium</taxon>
    </lineage>
</organism>
<dbReference type="Gene3D" id="3.40.50.2000">
    <property type="entry name" value="Glycogen Phosphorylase B"/>
    <property type="match status" value="1"/>
</dbReference>
<feature type="domain" description="Glycosyl transferase family 1" evidence="1">
    <location>
        <begin position="194"/>
        <end position="336"/>
    </location>
</feature>
<dbReference type="AlphaFoldDB" id="A0A2T3MVF9"/>
<name>A0A2T3MVF9_9GAMM</name>
<dbReference type="EMBL" id="PYMC01000012">
    <property type="protein sequence ID" value="PSW03864.1"/>
    <property type="molecule type" value="Genomic_DNA"/>
</dbReference>
<dbReference type="Proteomes" id="UP000240904">
    <property type="component" value="Unassembled WGS sequence"/>
</dbReference>
<keyword evidence="3" id="KW-1185">Reference proteome</keyword>
<gene>
    <name evidence="2" type="ORF">C9I89_15850</name>
</gene>
<evidence type="ECO:0000313" key="3">
    <source>
        <dbReference type="Proteomes" id="UP000240904"/>
    </source>
</evidence>
<evidence type="ECO:0000313" key="2">
    <source>
        <dbReference type="EMBL" id="PSW03864.1"/>
    </source>
</evidence>
<accession>A0A2T3MVF9</accession>
<dbReference type="SUPFAM" id="SSF53756">
    <property type="entry name" value="UDP-Glycosyltransferase/glycogen phosphorylase"/>
    <property type="match status" value="1"/>
</dbReference>
<protein>
    <recommendedName>
        <fullName evidence="1">Glycosyl transferase family 1 domain-containing protein</fullName>
    </recommendedName>
</protein>
<dbReference type="OrthoDB" id="9771846at2"/>
<comment type="caution">
    <text evidence="2">The sequence shown here is derived from an EMBL/GenBank/DDBJ whole genome shotgun (WGS) entry which is preliminary data.</text>
</comment>
<sequence>MKNLSKLVCLSLTYNANGHSKDYVDSFANSLQKDYEIDILCFGKPKEDNDFIKYCEGDAAHLDYVPNQILSTHRKIIRRFFASLRLYGEFFLLKKLRSERLYFLDYEYLSLALLLKFVLKDKKKYILLHSVSDVDGGSKGLYKKLFFRMISGINNVEFIVNGEKSLEIIRNRTSNKVSLIQYPTELKVTRVKKDEAKVSLRLKKKLVISLIGMIRKDKNYSKAIEAFAKSNLCNDDNCQLVIAGYPSNVKEDEINYLLNANGVRNYTFIPRYLTEDELNICFSASDYLLVPYGDGGTSQSGPLSQARLYHLPAIVQANGEIGDYVSRENVGFTFESFPELTELLNGLNCRTDDFDFSTVNNKYSWSQARISYLNIFSSGPF</sequence>
<dbReference type="Pfam" id="PF00534">
    <property type="entry name" value="Glycos_transf_1"/>
    <property type="match status" value="1"/>
</dbReference>
<evidence type="ECO:0000259" key="1">
    <source>
        <dbReference type="Pfam" id="PF00534"/>
    </source>
</evidence>
<dbReference type="GO" id="GO:0016757">
    <property type="term" value="F:glycosyltransferase activity"/>
    <property type="evidence" value="ECO:0007669"/>
    <property type="project" value="InterPro"/>
</dbReference>
<reference evidence="2 3" key="1">
    <citation type="submission" date="2018-03" db="EMBL/GenBank/DDBJ databases">
        <title>Whole genome sequencing of Histamine producing bacteria.</title>
        <authorList>
            <person name="Butler K."/>
        </authorList>
    </citation>
    <scope>NUCLEOTIDE SEQUENCE [LARGE SCALE GENOMIC DNA]</scope>
    <source>
        <strain evidence="2 3">DSM 16190</strain>
    </source>
</reference>